<evidence type="ECO:0000259" key="2">
    <source>
        <dbReference type="Pfam" id="PF22936"/>
    </source>
</evidence>
<proteinExistence type="predicted"/>
<dbReference type="InterPro" id="IPR054722">
    <property type="entry name" value="PolX-like_BBD"/>
</dbReference>
<dbReference type="Proteomes" id="UP001151760">
    <property type="component" value="Unassembled WGS sequence"/>
</dbReference>
<keyword evidence="4" id="KW-1185">Reference proteome</keyword>
<evidence type="ECO:0000313" key="4">
    <source>
        <dbReference type="Proteomes" id="UP001151760"/>
    </source>
</evidence>
<protein>
    <recommendedName>
        <fullName evidence="2">Retrovirus-related Pol polyprotein from transposon TNT 1-94-like beta-barrel domain-containing protein</fullName>
    </recommendedName>
</protein>
<dbReference type="PANTHER" id="PTHR47592:SF27">
    <property type="entry name" value="OS08G0421700 PROTEIN"/>
    <property type="match status" value="1"/>
</dbReference>
<dbReference type="Pfam" id="PF22936">
    <property type="entry name" value="Pol_BBD"/>
    <property type="match status" value="1"/>
</dbReference>
<name>A0ABQ4Z0N3_9ASTR</name>
<feature type="region of interest" description="Disordered" evidence="1">
    <location>
        <begin position="247"/>
        <end position="274"/>
    </location>
</feature>
<dbReference type="EMBL" id="BQNB010010844">
    <property type="protein sequence ID" value="GJS82690.1"/>
    <property type="molecule type" value="Genomic_DNA"/>
</dbReference>
<sequence length="338" mass="37683">MHITRRLFQVRSQNASDNDFQFYAGQLPGKLPDSNYVLATLNSRELKKKTKGTKEETGDGLYVRERSDHSGKAHSGESLRFKSRSRLGNAYFGEALMVVVNDEMTKLLMDSGGSYHMTHRREFLYDFKVVDGGSVQLGDNRTCTIKGIGKVKIQLHDVSSFILEDVRYVPGLRRSLISLGTLEKEGYTVKMQIGRIKVIKGCRVMITRLGKKNCVHTLEAKVMTFGVQKHGDSKQVGFKQLGVKQGSQGNRKAEGFQVSNDDATVGQRRLEDKQPKEKTNMNCLVKEQEKVHLGIKVGANIMVIGVPGQEGAEGNVAEKKKVKESMKANLGKLLKYNS</sequence>
<reference evidence="3" key="2">
    <citation type="submission" date="2022-01" db="EMBL/GenBank/DDBJ databases">
        <authorList>
            <person name="Yamashiro T."/>
            <person name="Shiraishi A."/>
            <person name="Satake H."/>
            <person name="Nakayama K."/>
        </authorList>
    </citation>
    <scope>NUCLEOTIDE SEQUENCE</scope>
</reference>
<comment type="caution">
    <text evidence="3">The sequence shown here is derived from an EMBL/GenBank/DDBJ whole genome shotgun (WGS) entry which is preliminary data.</text>
</comment>
<reference evidence="3" key="1">
    <citation type="journal article" date="2022" name="Int. J. Mol. Sci.">
        <title>Draft Genome of Tanacetum Coccineum: Genomic Comparison of Closely Related Tanacetum-Family Plants.</title>
        <authorList>
            <person name="Yamashiro T."/>
            <person name="Shiraishi A."/>
            <person name="Nakayama K."/>
            <person name="Satake H."/>
        </authorList>
    </citation>
    <scope>NUCLEOTIDE SEQUENCE</scope>
</reference>
<organism evidence="3 4">
    <name type="scientific">Tanacetum coccineum</name>
    <dbReference type="NCBI Taxonomy" id="301880"/>
    <lineage>
        <taxon>Eukaryota</taxon>
        <taxon>Viridiplantae</taxon>
        <taxon>Streptophyta</taxon>
        <taxon>Embryophyta</taxon>
        <taxon>Tracheophyta</taxon>
        <taxon>Spermatophyta</taxon>
        <taxon>Magnoliopsida</taxon>
        <taxon>eudicotyledons</taxon>
        <taxon>Gunneridae</taxon>
        <taxon>Pentapetalae</taxon>
        <taxon>asterids</taxon>
        <taxon>campanulids</taxon>
        <taxon>Asterales</taxon>
        <taxon>Asteraceae</taxon>
        <taxon>Asteroideae</taxon>
        <taxon>Anthemideae</taxon>
        <taxon>Anthemidinae</taxon>
        <taxon>Tanacetum</taxon>
    </lineage>
</organism>
<feature type="region of interest" description="Disordered" evidence="1">
    <location>
        <begin position="48"/>
        <end position="77"/>
    </location>
</feature>
<dbReference type="PANTHER" id="PTHR47592">
    <property type="entry name" value="PBF68 PROTEIN"/>
    <property type="match status" value="1"/>
</dbReference>
<feature type="domain" description="Retrovirus-related Pol polyprotein from transposon TNT 1-94-like beta-barrel" evidence="2">
    <location>
        <begin position="108"/>
        <end position="187"/>
    </location>
</feature>
<gene>
    <name evidence="3" type="ORF">Tco_0749231</name>
</gene>
<feature type="compositionally biased region" description="Basic and acidic residues" evidence="1">
    <location>
        <begin position="52"/>
        <end position="77"/>
    </location>
</feature>
<accession>A0ABQ4Z0N3</accession>
<evidence type="ECO:0000313" key="3">
    <source>
        <dbReference type="EMBL" id="GJS82690.1"/>
    </source>
</evidence>
<evidence type="ECO:0000256" key="1">
    <source>
        <dbReference type="SAM" id="MobiDB-lite"/>
    </source>
</evidence>